<organism evidence="1 2">
    <name type="scientific">Brachyspira hampsonii</name>
    <dbReference type="NCBI Taxonomy" id="1287055"/>
    <lineage>
        <taxon>Bacteria</taxon>
        <taxon>Pseudomonadati</taxon>
        <taxon>Spirochaetota</taxon>
        <taxon>Spirochaetia</taxon>
        <taxon>Brachyspirales</taxon>
        <taxon>Brachyspiraceae</taxon>
        <taxon>Brachyspira</taxon>
    </lineage>
</organism>
<dbReference type="AlphaFoldDB" id="A0A1E5NBR6"/>
<name>A0A1E5NBR6_9SPIR</name>
<proteinExistence type="predicted"/>
<dbReference type="Proteomes" id="UP000095247">
    <property type="component" value="Unassembled WGS sequence"/>
</dbReference>
<dbReference type="RefSeq" id="WP_069726841.1">
    <property type="nucleotide sequence ID" value="NZ_MDCO01000012.1"/>
</dbReference>
<reference evidence="1 2" key="1">
    <citation type="submission" date="2016-08" db="EMBL/GenBank/DDBJ databases">
        <title>Characterization and recognition of Brachyspira hampsonii sp. nov., a novel intestinal spirochete that is pathogenic to pigs.</title>
        <authorList>
            <person name="Mirajkar N."/>
            <person name="La T."/>
            <person name="Phillips N."/>
            <person name="Hampson D."/>
            <person name="Gebhart C."/>
        </authorList>
    </citation>
    <scope>NUCLEOTIDE SEQUENCE [LARGE SCALE GENOMIC DNA]</scope>
    <source>
        <strain evidence="1 2">P280/1</strain>
    </source>
</reference>
<protein>
    <submittedName>
        <fullName evidence="1">Uncharacterized protein</fullName>
    </submittedName>
</protein>
<accession>A0A1E5NBR6</accession>
<sequence>MRKCLILLSVLFCFHIYAYSKGLPLSTEVTGEDYSWIKGRQMISFNLNPGGAIFYPLLFNTTVNNAANLSGLIGINLGDINKYFDYADAKGSAWYIPAISYSLFVHNQIALEAGIGIYSSTYDLTITKENAGKLLETLGQGNYANVVGGDTVFNASFIFMPATFGVKFYGPKRQFYNAFRFGIDAFFYTVTTDNGLTGIKTEHTVHDAALYISYELGWNIELFPTKEWRVKPTIDIAILEIGYYVRPWTGNVYNTVAGGVTSLTAGFSAFNIPAWSSFPDWAKYLSNIRFALFPRIGFSLRF</sequence>
<comment type="caution">
    <text evidence="1">The sequence shown here is derived from an EMBL/GenBank/DDBJ whole genome shotgun (WGS) entry which is preliminary data.</text>
</comment>
<evidence type="ECO:0000313" key="1">
    <source>
        <dbReference type="EMBL" id="OEJ13527.1"/>
    </source>
</evidence>
<dbReference type="EMBL" id="MDCO01000012">
    <property type="protein sequence ID" value="OEJ13527.1"/>
    <property type="molecule type" value="Genomic_DNA"/>
</dbReference>
<gene>
    <name evidence="1" type="ORF">BFL38_01905</name>
</gene>
<evidence type="ECO:0000313" key="2">
    <source>
        <dbReference type="Proteomes" id="UP000095247"/>
    </source>
</evidence>